<dbReference type="EMBL" id="FOTS01000019">
    <property type="protein sequence ID" value="SFL81062.1"/>
    <property type="molecule type" value="Genomic_DNA"/>
</dbReference>
<name>A0A1I4KQJ7_9FIRM</name>
<dbReference type="PIRSF" id="PIRSF038973">
    <property type="entry name" value="SpoIIM"/>
    <property type="match status" value="1"/>
</dbReference>
<feature type="transmembrane region" description="Helical" evidence="1">
    <location>
        <begin position="85"/>
        <end position="105"/>
    </location>
</feature>
<evidence type="ECO:0000313" key="2">
    <source>
        <dbReference type="EMBL" id="SFL81062.1"/>
    </source>
</evidence>
<evidence type="ECO:0000256" key="1">
    <source>
        <dbReference type="SAM" id="Phobius"/>
    </source>
</evidence>
<feature type="transmembrane region" description="Helical" evidence="1">
    <location>
        <begin position="112"/>
        <end position="134"/>
    </location>
</feature>
<dbReference type="PANTHER" id="PTHR35337">
    <property type="entry name" value="SLR1478 PROTEIN"/>
    <property type="match status" value="1"/>
</dbReference>
<keyword evidence="1" id="KW-1133">Transmembrane helix</keyword>
<accession>A0A1I4KQJ7</accession>
<dbReference type="InterPro" id="IPR002798">
    <property type="entry name" value="SpoIIM-like"/>
</dbReference>
<dbReference type="NCBIfam" id="TIGR02831">
    <property type="entry name" value="spo_II_M"/>
    <property type="match status" value="1"/>
</dbReference>
<reference evidence="3" key="1">
    <citation type="submission" date="2016-10" db="EMBL/GenBank/DDBJ databases">
        <authorList>
            <person name="Varghese N."/>
            <person name="Submissions S."/>
        </authorList>
    </citation>
    <scope>NUCLEOTIDE SEQUENCE [LARGE SCALE GENOMIC DNA]</scope>
    <source>
        <strain evidence="3">DSM 13327</strain>
    </source>
</reference>
<feature type="transmembrane region" description="Helical" evidence="1">
    <location>
        <begin position="180"/>
        <end position="203"/>
    </location>
</feature>
<keyword evidence="3" id="KW-1185">Reference proteome</keyword>
<evidence type="ECO:0000313" key="3">
    <source>
        <dbReference type="Proteomes" id="UP000199520"/>
    </source>
</evidence>
<dbReference type="Proteomes" id="UP000199520">
    <property type="component" value="Unassembled WGS sequence"/>
</dbReference>
<organism evidence="2 3">
    <name type="scientific">Pelosinus propionicus DSM 13327</name>
    <dbReference type="NCBI Taxonomy" id="1123291"/>
    <lineage>
        <taxon>Bacteria</taxon>
        <taxon>Bacillati</taxon>
        <taxon>Bacillota</taxon>
        <taxon>Negativicutes</taxon>
        <taxon>Selenomonadales</taxon>
        <taxon>Sporomusaceae</taxon>
        <taxon>Pelosinus</taxon>
    </lineage>
</organism>
<dbReference type="OrthoDB" id="1707382at2"/>
<protein>
    <submittedName>
        <fullName evidence="2">Stage II sporulation protein M</fullName>
    </submittedName>
</protein>
<dbReference type="PANTHER" id="PTHR35337:SF1">
    <property type="entry name" value="SLR1478 PROTEIN"/>
    <property type="match status" value="1"/>
</dbReference>
<dbReference type="STRING" id="1123291.SAMN04490355_101929"/>
<feature type="transmembrane region" description="Helical" evidence="1">
    <location>
        <begin position="140"/>
        <end position="160"/>
    </location>
</feature>
<dbReference type="Pfam" id="PF01944">
    <property type="entry name" value="SpoIIM"/>
    <property type="match status" value="1"/>
</dbReference>
<sequence length="213" mass="24025">MLAYFRQNFSAYLKANIVAYFFMILILVIGIVIGALAVKILPEEQKGELINYLHMFFNGLTQGNDDASSNNMIGMVMFNNVKTVILMWILGFTIIGIPFVLFILFTRGFIIGFTVGFLINEYVMKGLLFALASILPHNLFAVPAMLVLGVSATTFSLMLVRRKTYDKINIWYEAVRYSMVCIMILAVMLVSALLEVYISPVFMKLAATFLTKH</sequence>
<proteinExistence type="predicted"/>
<gene>
    <name evidence="2" type="ORF">SAMN04490355_101929</name>
</gene>
<dbReference type="InterPro" id="IPR014196">
    <property type="entry name" value="SpoIIM"/>
</dbReference>
<feature type="transmembrane region" description="Helical" evidence="1">
    <location>
        <begin position="12"/>
        <end position="38"/>
    </location>
</feature>
<keyword evidence="1" id="KW-0472">Membrane</keyword>
<keyword evidence="1" id="KW-0812">Transmembrane</keyword>
<dbReference type="RefSeq" id="WP_090937119.1">
    <property type="nucleotide sequence ID" value="NZ_FOTS01000019.1"/>
</dbReference>
<dbReference type="AlphaFoldDB" id="A0A1I4KQJ7"/>